<accession>V9DX58</accession>
<name>V9DX58_PHYNI</name>
<evidence type="ECO:0000313" key="2">
    <source>
        <dbReference type="Proteomes" id="UP000018721"/>
    </source>
</evidence>
<keyword evidence="2" id="KW-1185">Reference proteome</keyword>
<dbReference type="EMBL" id="ANIZ01003795">
    <property type="protein sequence ID" value="ETI31271.1"/>
    <property type="molecule type" value="Genomic_DNA"/>
</dbReference>
<proteinExistence type="predicted"/>
<dbReference type="HOGENOM" id="CLU_2693174_0_0_1"/>
<dbReference type="Proteomes" id="UP000018721">
    <property type="component" value="Unassembled WGS sequence"/>
</dbReference>
<comment type="caution">
    <text evidence="1">The sequence shown here is derived from an EMBL/GenBank/DDBJ whole genome shotgun (WGS) entry which is preliminary data.</text>
</comment>
<reference evidence="1 2" key="1">
    <citation type="submission" date="2013-11" db="EMBL/GenBank/DDBJ databases">
        <title>The Genome Sequence of Phytophthora parasitica P1569.</title>
        <authorList>
            <consortium name="The Broad Institute Genomics Platform"/>
            <person name="Russ C."/>
            <person name="Tyler B."/>
            <person name="Panabieres F."/>
            <person name="Shan W."/>
            <person name="Tripathy S."/>
            <person name="Grunwald N."/>
            <person name="Machado M."/>
            <person name="Johnson C.S."/>
            <person name="Arredondo F."/>
            <person name="Hong C."/>
            <person name="Coffey M."/>
            <person name="Young S.K."/>
            <person name="Zeng Q."/>
            <person name="Gargeya S."/>
            <person name="Fitzgerald M."/>
            <person name="Abouelleil A."/>
            <person name="Alvarado L."/>
            <person name="Chapman S.B."/>
            <person name="Gainer-Dewar J."/>
            <person name="Goldberg J."/>
            <person name="Griggs A."/>
            <person name="Gujja S."/>
            <person name="Hansen M."/>
            <person name="Howarth C."/>
            <person name="Imamovic A."/>
            <person name="Ireland A."/>
            <person name="Larimer J."/>
            <person name="McCowan C."/>
            <person name="Murphy C."/>
            <person name="Pearson M."/>
            <person name="Poon T.W."/>
            <person name="Priest M."/>
            <person name="Roberts A."/>
            <person name="Saif S."/>
            <person name="Shea T."/>
            <person name="Sykes S."/>
            <person name="Wortman J."/>
            <person name="Nusbaum C."/>
            <person name="Birren B."/>
        </authorList>
    </citation>
    <scope>NUCLEOTIDE SEQUENCE [LARGE SCALE GENOMIC DNA]</scope>
    <source>
        <strain evidence="1 2">P1569</strain>
    </source>
</reference>
<dbReference type="AlphaFoldDB" id="V9DX58"/>
<evidence type="ECO:0000313" key="1">
    <source>
        <dbReference type="EMBL" id="ETI31271.1"/>
    </source>
</evidence>
<gene>
    <name evidence="1" type="ORF">F443_21748</name>
</gene>
<protein>
    <submittedName>
        <fullName evidence="1">Uncharacterized protein</fullName>
    </submittedName>
</protein>
<organism evidence="1 2">
    <name type="scientific">Phytophthora nicotianae P1569</name>
    <dbReference type="NCBI Taxonomy" id="1317065"/>
    <lineage>
        <taxon>Eukaryota</taxon>
        <taxon>Sar</taxon>
        <taxon>Stramenopiles</taxon>
        <taxon>Oomycota</taxon>
        <taxon>Peronosporomycetes</taxon>
        <taxon>Peronosporales</taxon>
        <taxon>Peronosporaceae</taxon>
        <taxon>Phytophthora</taxon>
    </lineage>
</organism>
<sequence length="74" mass="8086">MGAQRSAAPRQIRLQFGGCSPTGDALHVTFHHHSSIQPGRTNQDTVYTDPQTAQVSLGNSRFRFACPLDTPIHV</sequence>